<keyword evidence="3" id="KW-1185">Reference proteome</keyword>
<evidence type="ECO:0000313" key="3">
    <source>
        <dbReference type="Proteomes" id="UP000075670"/>
    </source>
</evidence>
<dbReference type="GO" id="GO:0015031">
    <property type="term" value="P:protein transport"/>
    <property type="evidence" value="ECO:0007669"/>
    <property type="project" value="InterPro"/>
</dbReference>
<dbReference type="AlphaFoldDB" id="A0A151AYP9"/>
<dbReference type="Pfam" id="PF02556">
    <property type="entry name" value="SecB"/>
    <property type="match status" value="1"/>
</dbReference>
<comment type="caution">
    <text evidence="2">The sequence shown here is derived from an EMBL/GenBank/DDBJ whole genome shotgun (WGS) entry which is preliminary data.</text>
</comment>
<comment type="similarity">
    <text evidence="1">Belongs to the SecB family.</text>
</comment>
<organism evidence="2 3">
    <name type="scientific">Moorella mulderi DSM 14980</name>
    <dbReference type="NCBI Taxonomy" id="1122241"/>
    <lineage>
        <taxon>Bacteria</taxon>
        <taxon>Bacillati</taxon>
        <taxon>Bacillota</taxon>
        <taxon>Clostridia</taxon>
        <taxon>Neomoorellales</taxon>
        <taxon>Neomoorellaceae</taxon>
        <taxon>Neomoorella</taxon>
    </lineage>
</organism>
<evidence type="ECO:0000313" key="2">
    <source>
        <dbReference type="EMBL" id="KYH32784.1"/>
    </source>
</evidence>
<proteinExistence type="inferred from homology"/>
<dbReference type="Proteomes" id="UP000075670">
    <property type="component" value="Unassembled WGS sequence"/>
</dbReference>
<dbReference type="RefSeq" id="WP_062283218.1">
    <property type="nucleotide sequence ID" value="NZ_LTBC01000003.1"/>
</dbReference>
<dbReference type="PANTHER" id="PTHR36918">
    <property type="match status" value="1"/>
</dbReference>
<dbReference type="InterPro" id="IPR035958">
    <property type="entry name" value="SecB-like_sf"/>
</dbReference>
<dbReference type="OrthoDB" id="1699164at2"/>
<sequence>MIDKSIESHLIFRGYKVLHLSYKLNQNFKSQKNKSIPLDFKVRTESTVDETNNEITVDLFCNIFEESPEKDNPFHLEVNLRGWFKTNSTVEKNELYRYAEINAPAILFPFLRTVVSSITMAANVPPVILPLVNINRLNELQKQ</sequence>
<reference evidence="2 3" key="1">
    <citation type="submission" date="2016-02" db="EMBL/GenBank/DDBJ databases">
        <title>Genome sequence of Moorella mulderi DSM 14980.</title>
        <authorList>
            <person name="Poehlein A."/>
            <person name="Daniel R."/>
        </authorList>
    </citation>
    <scope>NUCLEOTIDE SEQUENCE [LARGE SCALE GENOMIC DNA]</scope>
    <source>
        <strain evidence="2 3">DSM 14980</strain>
    </source>
</reference>
<name>A0A151AYP9_9FIRM</name>
<accession>A0A151AYP9</accession>
<dbReference type="GO" id="GO:0051082">
    <property type="term" value="F:unfolded protein binding"/>
    <property type="evidence" value="ECO:0007669"/>
    <property type="project" value="InterPro"/>
</dbReference>
<dbReference type="GO" id="GO:0051262">
    <property type="term" value="P:protein tetramerization"/>
    <property type="evidence" value="ECO:0007669"/>
    <property type="project" value="InterPro"/>
</dbReference>
<dbReference type="EMBL" id="LTBC01000003">
    <property type="protein sequence ID" value="KYH32784.1"/>
    <property type="molecule type" value="Genomic_DNA"/>
</dbReference>
<dbReference type="SUPFAM" id="SSF54611">
    <property type="entry name" value="SecB-like"/>
    <property type="match status" value="1"/>
</dbReference>
<dbReference type="PANTHER" id="PTHR36918:SF1">
    <property type="entry name" value="PROTEIN-EXPORT PROTEIN SECB"/>
    <property type="match status" value="1"/>
</dbReference>
<dbReference type="InterPro" id="IPR003708">
    <property type="entry name" value="SecB"/>
</dbReference>
<protein>
    <submittedName>
        <fullName evidence="2">Protein-export protein SecB</fullName>
    </submittedName>
</protein>
<gene>
    <name evidence="2" type="primary">secB</name>
    <name evidence="2" type="ORF">MOMUL_13860</name>
</gene>
<dbReference type="PATRIC" id="fig|1122241.3.peg.1459"/>
<evidence type="ECO:0000256" key="1">
    <source>
        <dbReference type="ARBA" id="ARBA00009990"/>
    </source>
</evidence>
<dbReference type="Gene3D" id="3.10.420.10">
    <property type="entry name" value="SecB-like"/>
    <property type="match status" value="1"/>
</dbReference>